<sequence length="1202" mass="134985">MDSHLQVARGRMDVDQGGPHFFSGASHVTGRDFSVRNAGRDMIIVNPAPISGPDASIEEVMAWLKGANFRAIYRVSLEARMDNTGTWFIATFEFGEFVRQKGTVVWATGLPGSGKTTLASISIEHLEDTFSHREDVAIVYAFLRYSEKPTLLQIVAGFLTQLVRRHRVAFSHLLPTYLHAKIHQDELSCSDAIKLLRCSLDMFSDAFILIDGLDEVDDATKDGLLRVLIPLNAHILFTCRPLDLFMGRHTPRALHIPVQAKTTDIEIYVAERIKGSTPLASILSEHPGVAKSFTALIKEKSNGMFLLARLQMELVLERCANIGSLLKALETLPSGIHDMYRLTMDRINSLSQEKMSIAHRAFIWILHAKEDQISPEDLQHALTFSYEGKKFVEDDSVSIPVLLSICCGLVAVEDRGYRERVVRFIHYSTQEFMKDLIFSHLPGPHDLLAVTTVACVEVHLEMLTASLKSAKSPGKGKDWASVSYVTQHLPLLRYALENWGAHAKICDDQQSLSPFIQSFLSRHGTHALVDPSIYLSEVSPGLSLAAAYDLVNLISSRTLPYSPTPGTETPFHTAAKLGCTAALRALLKNYSGVDVKDKTGRTPLHYCVLEDSAWKPEVVRQLLNLSSSDTWRAFPSETVDINAQDEQGRSAFFEVCRSLTDITRLNDTTRPRGRTLQLFTSHPGIDVDLPDSNGDTPFSHACTFWVDSVAQFLISSIPSLKVDTRNKWGETPFMHACDTLSETLVEWFLSRAPGGCHFPHQEDNEGNTALERVVAYEGGAPKRNQGGNSRFNPGDYRFNLGDYNVRLATAARVVKIVRILSNHASHVRMVRAGHESLPIYQLRTSRPQQSPAVPVCLNDSHRRYEDERTSLMLLAGNYTGAVKYLVSENDDNPEFVNAQDSDGRCAIMVLLQHPSWNPPAIRSAVITAAQKRNIDPKALEDLLNEELVLDAFAEAGDDRTDGCALETALRRRGLEEHEWDVLWVEEEEDDELEEEDDDDLEEEEDDDLEEYPDRHKVLLDHPLWETRAIRNTVITAAQKRNIDPEALESLLNTDSVQEAFAEASDNREGGCALETALHRRGDCEYILEDHTISGIFWDEEEEDHNREEYPDRRTPAAIRQATIAAVSNPLTSVEQLESHFGQTEVKDAFVWDMDVRDQDTILLINTLARRSDSYDLFHNLFGGFKRCDGYRHEYCVHALIRF</sequence>
<organism evidence="5 6">
    <name type="scientific">Ephemerocybe angulata</name>
    <dbReference type="NCBI Taxonomy" id="980116"/>
    <lineage>
        <taxon>Eukaryota</taxon>
        <taxon>Fungi</taxon>
        <taxon>Dikarya</taxon>
        <taxon>Basidiomycota</taxon>
        <taxon>Agaricomycotina</taxon>
        <taxon>Agaricomycetes</taxon>
        <taxon>Agaricomycetidae</taxon>
        <taxon>Agaricales</taxon>
        <taxon>Agaricineae</taxon>
        <taxon>Psathyrellaceae</taxon>
        <taxon>Ephemerocybe</taxon>
    </lineage>
</organism>
<dbReference type="PANTHER" id="PTHR10039:SF15">
    <property type="entry name" value="NACHT DOMAIN-CONTAINING PROTEIN"/>
    <property type="match status" value="1"/>
</dbReference>
<proteinExistence type="predicted"/>
<evidence type="ECO:0000256" key="2">
    <source>
        <dbReference type="PROSITE-ProRule" id="PRU00023"/>
    </source>
</evidence>
<dbReference type="SMART" id="SM00248">
    <property type="entry name" value="ANK"/>
    <property type="match status" value="5"/>
</dbReference>
<dbReference type="AlphaFoldDB" id="A0A8H6HU45"/>
<evidence type="ECO:0000313" key="6">
    <source>
        <dbReference type="Proteomes" id="UP000521943"/>
    </source>
</evidence>
<dbReference type="Gene3D" id="3.40.50.300">
    <property type="entry name" value="P-loop containing nucleotide triphosphate hydrolases"/>
    <property type="match status" value="1"/>
</dbReference>
<feature type="domain" description="Nephrocystin 3-like N-terminal" evidence="4">
    <location>
        <begin position="83"/>
        <end position="240"/>
    </location>
</feature>
<keyword evidence="2" id="KW-0040">ANK repeat</keyword>
<dbReference type="Pfam" id="PF12796">
    <property type="entry name" value="Ank_2"/>
    <property type="match status" value="1"/>
</dbReference>
<dbReference type="Proteomes" id="UP000521943">
    <property type="component" value="Unassembled WGS sequence"/>
</dbReference>
<keyword evidence="1" id="KW-0677">Repeat</keyword>
<evidence type="ECO:0000256" key="1">
    <source>
        <dbReference type="ARBA" id="ARBA00022737"/>
    </source>
</evidence>
<evidence type="ECO:0000256" key="3">
    <source>
        <dbReference type="SAM" id="MobiDB-lite"/>
    </source>
</evidence>
<protein>
    <recommendedName>
        <fullName evidence="4">Nephrocystin 3-like N-terminal domain-containing protein</fullName>
    </recommendedName>
</protein>
<dbReference type="Pfam" id="PF24883">
    <property type="entry name" value="NPHP3_N"/>
    <property type="match status" value="1"/>
</dbReference>
<dbReference type="InterPro" id="IPR056884">
    <property type="entry name" value="NPHP3-like_N"/>
</dbReference>
<evidence type="ECO:0000313" key="5">
    <source>
        <dbReference type="EMBL" id="KAF6753249.1"/>
    </source>
</evidence>
<comment type="caution">
    <text evidence="5">The sequence shown here is derived from an EMBL/GenBank/DDBJ whole genome shotgun (WGS) entry which is preliminary data.</text>
</comment>
<dbReference type="SUPFAM" id="SSF52540">
    <property type="entry name" value="P-loop containing nucleoside triphosphate hydrolases"/>
    <property type="match status" value="1"/>
</dbReference>
<dbReference type="PROSITE" id="PS50088">
    <property type="entry name" value="ANK_REPEAT"/>
    <property type="match status" value="1"/>
</dbReference>
<feature type="repeat" description="ANK" evidence="2">
    <location>
        <begin position="566"/>
        <end position="598"/>
    </location>
</feature>
<dbReference type="PANTHER" id="PTHR10039">
    <property type="entry name" value="AMELOGENIN"/>
    <property type="match status" value="1"/>
</dbReference>
<accession>A0A8H6HU45</accession>
<keyword evidence="6" id="KW-1185">Reference proteome</keyword>
<dbReference type="SUPFAM" id="SSF48403">
    <property type="entry name" value="Ankyrin repeat"/>
    <property type="match status" value="1"/>
</dbReference>
<dbReference type="InterPro" id="IPR002110">
    <property type="entry name" value="Ankyrin_rpt"/>
</dbReference>
<dbReference type="Gene3D" id="1.25.40.20">
    <property type="entry name" value="Ankyrin repeat-containing domain"/>
    <property type="match status" value="2"/>
</dbReference>
<dbReference type="OrthoDB" id="448455at2759"/>
<name>A0A8H6HU45_9AGAR</name>
<reference evidence="5 6" key="1">
    <citation type="submission" date="2020-07" db="EMBL/GenBank/DDBJ databases">
        <title>Comparative genomics of pyrophilous fungi reveals a link between fire events and developmental genes.</title>
        <authorList>
            <consortium name="DOE Joint Genome Institute"/>
            <person name="Steindorff A.S."/>
            <person name="Carver A."/>
            <person name="Calhoun S."/>
            <person name="Stillman K."/>
            <person name="Liu H."/>
            <person name="Lipzen A."/>
            <person name="Pangilinan J."/>
            <person name="Labutti K."/>
            <person name="Bruns T.D."/>
            <person name="Grigoriev I.V."/>
        </authorList>
    </citation>
    <scope>NUCLEOTIDE SEQUENCE [LARGE SCALE GENOMIC DNA]</scope>
    <source>
        <strain evidence="5 6">CBS 144469</strain>
    </source>
</reference>
<evidence type="ECO:0000259" key="4">
    <source>
        <dbReference type="Pfam" id="PF24883"/>
    </source>
</evidence>
<dbReference type="EMBL" id="JACGCI010000040">
    <property type="protein sequence ID" value="KAF6753249.1"/>
    <property type="molecule type" value="Genomic_DNA"/>
</dbReference>
<gene>
    <name evidence="5" type="ORF">DFP72DRAFT_427173</name>
</gene>
<dbReference type="InterPro" id="IPR027417">
    <property type="entry name" value="P-loop_NTPase"/>
</dbReference>
<feature type="region of interest" description="Disordered" evidence="3">
    <location>
        <begin position="984"/>
        <end position="1010"/>
    </location>
</feature>
<dbReference type="InterPro" id="IPR036770">
    <property type="entry name" value="Ankyrin_rpt-contain_sf"/>
</dbReference>